<keyword evidence="5 7" id="KW-0472">Membrane</keyword>
<keyword evidence="2 7" id="KW-0812">Transmembrane</keyword>
<feature type="domain" description="SH3b" evidence="9">
    <location>
        <begin position="19"/>
        <end position="86"/>
    </location>
</feature>
<dbReference type="GO" id="GO:0016020">
    <property type="term" value="C:membrane"/>
    <property type="evidence" value="ECO:0007669"/>
    <property type="project" value="UniProtKB-SubCell"/>
</dbReference>
<keyword evidence="6" id="KW-0175">Coiled coil</keyword>
<accession>Q2SK67</accession>
<evidence type="ECO:0000256" key="3">
    <source>
        <dbReference type="ARBA" id="ARBA00022729"/>
    </source>
</evidence>
<gene>
    <name evidence="10" type="ordered locus">HCH_02128</name>
</gene>
<dbReference type="EMBL" id="CP000155">
    <property type="protein sequence ID" value="ABC28957.1"/>
    <property type="molecule type" value="Genomic_DNA"/>
</dbReference>
<dbReference type="KEGG" id="hch:HCH_02128"/>
<evidence type="ECO:0000256" key="6">
    <source>
        <dbReference type="SAM" id="Coils"/>
    </source>
</evidence>
<evidence type="ECO:0000256" key="2">
    <source>
        <dbReference type="ARBA" id="ARBA00022692"/>
    </source>
</evidence>
<evidence type="ECO:0000256" key="5">
    <source>
        <dbReference type="ARBA" id="ARBA00023136"/>
    </source>
</evidence>
<name>Q2SK67_HAHCH</name>
<reference evidence="10 11" key="1">
    <citation type="journal article" date="2005" name="Nucleic Acids Res.">
        <title>Genomic blueprint of Hahella chejuensis, a marine microbe producing an algicidal agent.</title>
        <authorList>
            <person name="Jeong H."/>
            <person name="Yim J.H."/>
            <person name="Lee C."/>
            <person name="Choi S.-H."/>
            <person name="Park Y.K."/>
            <person name="Yoon S.H."/>
            <person name="Hur C.-G."/>
            <person name="Kang H.-Y."/>
            <person name="Kim D."/>
            <person name="Lee H.H."/>
            <person name="Park K.H."/>
            <person name="Park S.-H."/>
            <person name="Park H.-S."/>
            <person name="Lee H.K."/>
            <person name="Oh T.K."/>
            <person name="Kim J.F."/>
        </authorList>
    </citation>
    <scope>NUCLEOTIDE SEQUENCE [LARGE SCALE GENOMIC DNA]</scope>
    <source>
        <strain evidence="10 11">KCTC 2396</strain>
    </source>
</reference>
<protein>
    <submittedName>
        <fullName evidence="10">SH3 domain protein</fullName>
    </submittedName>
</protein>
<evidence type="ECO:0000259" key="9">
    <source>
        <dbReference type="PROSITE" id="PS51781"/>
    </source>
</evidence>
<feature type="chain" id="PRO_5004215803" evidence="8">
    <location>
        <begin position="20"/>
        <end position="219"/>
    </location>
</feature>
<sequence length="219" mass="24729">MGKKALLLAGLLISSFAFAETKYIDDTMYAPLRSGQGLEFRIVHKGIKSGTPVEHLQTNAESGYSLIRTPEGIEGWLPTRFLVNEPVARDKLNRMTQQYTALQQKFNDLQNEYNQVKGENSDLGGAREQLEKSNKELQLELSNIKRISENAIALDTRNRELRESNEKLKNEVELLSAENLRLKDSDERDKMLLGGGLVLLGVIIALIVPMFKREKKAGW</sequence>
<evidence type="ECO:0000313" key="11">
    <source>
        <dbReference type="Proteomes" id="UP000000238"/>
    </source>
</evidence>
<feature type="signal peptide" evidence="8">
    <location>
        <begin position="1"/>
        <end position="19"/>
    </location>
</feature>
<dbReference type="InterPro" id="IPR016476">
    <property type="entry name" value="SH3_dom_pro"/>
</dbReference>
<proteinExistence type="predicted"/>
<organism evidence="10 11">
    <name type="scientific">Hahella chejuensis (strain KCTC 2396)</name>
    <dbReference type="NCBI Taxonomy" id="349521"/>
    <lineage>
        <taxon>Bacteria</taxon>
        <taxon>Pseudomonadati</taxon>
        <taxon>Pseudomonadota</taxon>
        <taxon>Gammaproteobacteria</taxon>
        <taxon>Oceanospirillales</taxon>
        <taxon>Hahellaceae</taxon>
        <taxon>Hahella</taxon>
    </lineage>
</organism>
<evidence type="ECO:0000256" key="1">
    <source>
        <dbReference type="ARBA" id="ARBA00004167"/>
    </source>
</evidence>
<dbReference type="HOGENOM" id="CLU_094106_1_0_6"/>
<dbReference type="STRING" id="349521.HCH_02128"/>
<dbReference type="Proteomes" id="UP000000238">
    <property type="component" value="Chromosome"/>
</dbReference>
<dbReference type="eggNOG" id="COG4991">
    <property type="taxonomic scope" value="Bacteria"/>
</dbReference>
<keyword evidence="11" id="KW-1185">Reference proteome</keyword>
<evidence type="ECO:0000256" key="8">
    <source>
        <dbReference type="SAM" id="SignalP"/>
    </source>
</evidence>
<keyword evidence="4 7" id="KW-1133">Transmembrane helix</keyword>
<dbReference type="AlphaFoldDB" id="Q2SK67"/>
<evidence type="ECO:0000256" key="4">
    <source>
        <dbReference type="ARBA" id="ARBA00022989"/>
    </source>
</evidence>
<dbReference type="RefSeq" id="WP_011396027.1">
    <property type="nucleotide sequence ID" value="NC_007645.1"/>
</dbReference>
<comment type="subcellular location">
    <subcellularLocation>
        <location evidence="1">Membrane</location>
        <topology evidence="1">Single-pass membrane protein</topology>
    </subcellularLocation>
</comment>
<dbReference type="PROSITE" id="PS51781">
    <property type="entry name" value="SH3B"/>
    <property type="match status" value="1"/>
</dbReference>
<dbReference type="InterPro" id="IPR003646">
    <property type="entry name" value="SH3-like_bac-type"/>
</dbReference>
<dbReference type="NCBIfam" id="TIGR04211">
    <property type="entry name" value="SH3_and_anchor"/>
    <property type="match status" value="1"/>
</dbReference>
<feature type="transmembrane region" description="Helical" evidence="7">
    <location>
        <begin position="191"/>
        <end position="211"/>
    </location>
</feature>
<keyword evidence="3 8" id="KW-0732">Signal</keyword>
<feature type="coiled-coil region" evidence="6">
    <location>
        <begin position="92"/>
        <end position="185"/>
    </location>
</feature>
<evidence type="ECO:0000256" key="7">
    <source>
        <dbReference type="SAM" id="Phobius"/>
    </source>
</evidence>
<evidence type="ECO:0000313" key="10">
    <source>
        <dbReference type="EMBL" id="ABC28957.1"/>
    </source>
</evidence>